<dbReference type="EMBL" id="JAIWYP010000002">
    <property type="protein sequence ID" value="KAH3862128.1"/>
    <property type="molecule type" value="Genomic_DNA"/>
</dbReference>
<dbReference type="OrthoDB" id="6111003at2759"/>
<proteinExistence type="predicted"/>
<dbReference type="GO" id="GO:0007165">
    <property type="term" value="P:signal transduction"/>
    <property type="evidence" value="ECO:0007669"/>
    <property type="project" value="InterPro"/>
</dbReference>
<accession>A0A9D4LQY6</accession>
<name>A0A9D4LQY6_DREPO</name>
<keyword evidence="3" id="KW-1185">Reference proteome</keyword>
<dbReference type="Proteomes" id="UP000828390">
    <property type="component" value="Unassembled WGS sequence"/>
</dbReference>
<sequence length="776" mass="88451">MMEMSDLLEVLPPDKVLFDDIVYEQIKRKMKKIRVQLKMCCRSDGKIVFNLDIRGVSHKEHLQLEFTKQELCLMRMEEIQENLKKNSVCQCFNRNYFPSLVYTRLFILICSAGGVGAEAKCVKIPLLQPGNINSAMTLNKLRLCIHQHVAKPEELKHWPVRSVQPDSMYSGERMYLCLTKFAFVVMVNYHILHFHPFYSSLIAVTSNEAVMTVTITVQDKSYAASQRNFSLAKKLEFQTANCAVVEKSFRDMIDHSIVSVQEPSSHLNIFHSELSASFTLGTSDSNMIIPHSFDNNNSGTSTSSNGHVVSLWNDNEPLPSPHHTFLGTTHTNGSVSRSDSTGVVTIHHSDTSLVARGPNMQVANNDGKLMNSREENVSKVKPLNVPNKLDLPGAVKNVSMTTDQTSPTSCAWGLSDPGRGARPTISLLNLDGLVRDDFDINSINIQDNLLYRPTFLSKEEGSLLPLPPPCTSNSQPHGIFIMPSQLKSFHDSDDGETVPKLFERQGLLRSRSFVDLTGDTSPHFYVNVAQELSSRSSIHDDSVFMYYHFYYNLGLVSYGRMSKKIKRQKRISHELTDVDMNLLENHQHWFDKDFKERKKDIKYCKLMNIRPNTEVETPVKLVRDPQATEEDDHYWTQSELCFTLQLILQETQSGMAMFEQIRNSLDLSAHQLMQIQTLLSLYPAENNWRVLAEYVGLTISDISIIEHFCYTYRELAAKVIIAYWMRQSGCHGQVNCPTFCRDSLSEFLQQYDRQDVLTVLRTSHGELNMEDQVTHF</sequence>
<reference evidence="2" key="2">
    <citation type="submission" date="2020-11" db="EMBL/GenBank/DDBJ databases">
        <authorList>
            <person name="McCartney M.A."/>
            <person name="Auch B."/>
            <person name="Kono T."/>
            <person name="Mallez S."/>
            <person name="Becker A."/>
            <person name="Gohl D.M."/>
            <person name="Silverstein K.A.T."/>
            <person name="Koren S."/>
            <person name="Bechman K.B."/>
            <person name="Herman A."/>
            <person name="Abrahante J.E."/>
            <person name="Garbe J."/>
        </authorList>
    </citation>
    <scope>NUCLEOTIDE SEQUENCE</scope>
    <source>
        <strain evidence="2">Duluth1</strain>
        <tissue evidence="2">Whole animal</tissue>
    </source>
</reference>
<dbReference type="InterPro" id="IPR000488">
    <property type="entry name" value="Death_dom"/>
</dbReference>
<feature type="domain" description="Death" evidence="1">
    <location>
        <begin position="687"/>
        <end position="764"/>
    </location>
</feature>
<evidence type="ECO:0000313" key="3">
    <source>
        <dbReference type="Proteomes" id="UP000828390"/>
    </source>
</evidence>
<comment type="caution">
    <text evidence="2">The sequence shown here is derived from an EMBL/GenBank/DDBJ whole genome shotgun (WGS) entry which is preliminary data.</text>
</comment>
<protein>
    <recommendedName>
        <fullName evidence="1">Death domain-containing protein</fullName>
    </recommendedName>
</protein>
<dbReference type="AlphaFoldDB" id="A0A9D4LQY6"/>
<gene>
    <name evidence="2" type="ORF">DPMN_025091</name>
</gene>
<evidence type="ECO:0000313" key="2">
    <source>
        <dbReference type="EMBL" id="KAH3862128.1"/>
    </source>
</evidence>
<organism evidence="2 3">
    <name type="scientific">Dreissena polymorpha</name>
    <name type="common">Zebra mussel</name>
    <name type="synonym">Mytilus polymorpha</name>
    <dbReference type="NCBI Taxonomy" id="45954"/>
    <lineage>
        <taxon>Eukaryota</taxon>
        <taxon>Metazoa</taxon>
        <taxon>Spiralia</taxon>
        <taxon>Lophotrochozoa</taxon>
        <taxon>Mollusca</taxon>
        <taxon>Bivalvia</taxon>
        <taxon>Autobranchia</taxon>
        <taxon>Heteroconchia</taxon>
        <taxon>Euheterodonta</taxon>
        <taxon>Imparidentia</taxon>
        <taxon>Neoheterodontei</taxon>
        <taxon>Myida</taxon>
        <taxon>Dreissenoidea</taxon>
        <taxon>Dreissenidae</taxon>
        <taxon>Dreissena</taxon>
    </lineage>
</organism>
<dbReference type="SUPFAM" id="SSF47986">
    <property type="entry name" value="DEATH domain"/>
    <property type="match status" value="1"/>
</dbReference>
<dbReference type="InterPro" id="IPR011029">
    <property type="entry name" value="DEATH-like_dom_sf"/>
</dbReference>
<reference evidence="2" key="1">
    <citation type="journal article" date="2019" name="bioRxiv">
        <title>The Genome of the Zebra Mussel, Dreissena polymorpha: A Resource for Invasive Species Research.</title>
        <authorList>
            <person name="McCartney M.A."/>
            <person name="Auch B."/>
            <person name="Kono T."/>
            <person name="Mallez S."/>
            <person name="Zhang Y."/>
            <person name="Obille A."/>
            <person name="Becker A."/>
            <person name="Abrahante J.E."/>
            <person name="Garbe J."/>
            <person name="Badalamenti J.P."/>
            <person name="Herman A."/>
            <person name="Mangelson H."/>
            <person name="Liachko I."/>
            <person name="Sullivan S."/>
            <person name="Sone E.D."/>
            <person name="Koren S."/>
            <person name="Silverstein K.A.T."/>
            <person name="Beckman K.B."/>
            <person name="Gohl D.M."/>
        </authorList>
    </citation>
    <scope>NUCLEOTIDE SEQUENCE</scope>
    <source>
        <strain evidence="2">Duluth1</strain>
        <tissue evidence="2">Whole animal</tissue>
    </source>
</reference>
<evidence type="ECO:0000259" key="1">
    <source>
        <dbReference type="PROSITE" id="PS50017"/>
    </source>
</evidence>
<dbReference type="Gene3D" id="1.10.533.10">
    <property type="entry name" value="Death Domain, Fas"/>
    <property type="match status" value="1"/>
</dbReference>
<dbReference type="PROSITE" id="PS50017">
    <property type="entry name" value="DEATH_DOMAIN"/>
    <property type="match status" value="1"/>
</dbReference>